<dbReference type="NCBIfam" id="NF000791">
    <property type="entry name" value="PRK00053.2-2"/>
    <property type="match status" value="1"/>
</dbReference>
<dbReference type="PANTHER" id="PTHR30511">
    <property type="entry name" value="ALANINE RACEMASE"/>
    <property type="match status" value="1"/>
</dbReference>
<comment type="cofactor">
    <cofactor evidence="1">
        <name>pyridoxal 5'-phosphate</name>
        <dbReference type="ChEBI" id="CHEBI:597326"/>
    </cofactor>
</comment>
<dbReference type="Gene3D" id="3.20.20.10">
    <property type="entry name" value="Alanine racemase"/>
    <property type="match status" value="1"/>
</dbReference>
<dbReference type="Pfam" id="PF01168">
    <property type="entry name" value="Ala_racemase_N"/>
    <property type="match status" value="1"/>
</dbReference>
<evidence type="ECO:0000256" key="1">
    <source>
        <dbReference type="ARBA" id="ARBA00001933"/>
    </source>
</evidence>
<dbReference type="AlphaFoldDB" id="A0A1W1ED31"/>
<evidence type="ECO:0000259" key="4">
    <source>
        <dbReference type="SMART" id="SM01005"/>
    </source>
</evidence>
<dbReference type="GO" id="GO:0030632">
    <property type="term" value="P:D-alanine biosynthetic process"/>
    <property type="evidence" value="ECO:0007669"/>
    <property type="project" value="TreeGrafter"/>
</dbReference>
<dbReference type="SMART" id="SM01005">
    <property type="entry name" value="Ala_racemase_C"/>
    <property type="match status" value="1"/>
</dbReference>
<dbReference type="EC" id="5.1.1.1" evidence="5"/>
<keyword evidence="3 5" id="KW-0413">Isomerase</keyword>
<proteinExistence type="predicted"/>
<name>A0A1W1ED31_9ZZZZ</name>
<keyword evidence="2" id="KW-0663">Pyridoxal phosphate</keyword>
<sequence>MATITINKENFFHNLNQIALKTGSVDKISVVLKDNAYGHGLELIAGLSKEFGIKHAVVKNRLEAEKIRAYFETILVLSDEIKADNKLSFTINTLEDIKKAEIHSKVELKVDTGMHRNGVLLSEVSEALKLIKERNLNLVGLMTHFRAADELSSELFWQKKNFEIAKKEVLNAGFKNVRFHSYNSAAILRLNNFNDDNVRVGLAIYGYNELPNVYNKVKLKPVLKLYASKAATRKLKQSQRVGYAGDFVASTDMTVSTYKLGYGDGWTRTDSSNPYITDEGMPILGRVSMDFISLECEKDEVLIMSDAQKAAKHFATISYEITTNLSPEIKRVIV</sequence>
<dbReference type="PROSITE" id="PS00395">
    <property type="entry name" value="ALANINE_RACEMASE"/>
    <property type="match status" value="1"/>
</dbReference>
<dbReference type="SUPFAM" id="SSF51419">
    <property type="entry name" value="PLP-binding barrel"/>
    <property type="match status" value="1"/>
</dbReference>
<dbReference type="InterPro" id="IPR001608">
    <property type="entry name" value="Ala_racemase_N"/>
</dbReference>
<dbReference type="SUPFAM" id="SSF50621">
    <property type="entry name" value="Alanine racemase C-terminal domain-like"/>
    <property type="match status" value="1"/>
</dbReference>
<organism evidence="5">
    <name type="scientific">hydrothermal vent metagenome</name>
    <dbReference type="NCBI Taxonomy" id="652676"/>
    <lineage>
        <taxon>unclassified sequences</taxon>
        <taxon>metagenomes</taxon>
        <taxon>ecological metagenomes</taxon>
    </lineage>
</organism>
<feature type="domain" description="Alanine racemase C-terminal" evidence="4">
    <location>
        <begin position="222"/>
        <end position="334"/>
    </location>
</feature>
<dbReference type="InterPro" id="IPR020622">
    <property type="entry name" value="Ala_racemase_pyridoxalP-BS"/>
</dbReference>
<evidence type="ECO:0000256" key="2">
    <source>
        <dbReference type="ARBA" id="ARBA00022898"/>
    </source>
</evidence>
<dbReference type="InterPro" id="IPR000821">
    <property type="entry name" value="Ala_racemase"/>
</dbReference>
<dbReference type="InterPro" id="IPR011079">
    <property type="entry name" value="Ala_racemase_C"/>
</dbReference>
<protein>
    <submittedName>
        <fullName evidence="5">Alanine racemase</fullName>
        <ecNumber evidence="5">5.1.1.1</ecNumber>
    </submittedName>
</protein>
<dbReference type="InterPro" id="IPR009006">
    <property type="entry name" value="Ala_racemase/Decarboxylase_C"/>
</dbReference>
<dbReference type="InterPro" id="IPR029066">
    <property type="entry name" value="PLP-binding_barrel"/>
</dbReference>
<dbReference type="GO" id="GO:0008784">
    <property type="term" value="F:alanine racemase activity"/>
    <property type="evidence" value="ECO:0007669"/>
    <property type="project" value="UniProtKB-EC"/>
</dbReference>
<evidence type="ECO:0000256" key="3">
    <source>
        <dbReference type="ARBA" id="ARBA00023235"/>
    </source>
</evidence>
<dbReference type="PANTHER" id="PTHR30511:SF0">
    <property type="entry name" value="ALANINE RACEMASE, CATABOLIC-RELATED"/>
    <property type="match status" value="1"/>
</dbReference>
<dbReference type="GO" id="GO:0030170">
    <property type="term" value="F:pyridoxal phosphate binding"/>
    <property type="evidence" value="ECO:0007669"/>
    <property type="project" value="TreeGrafter"/>
</dbReference>
<dbReference type="NCBIfam" id="TIGR00492">
    <property type="entry name" value="alr"/>
    <property type="match status" value="1"/>
</dbReference>
<dbReference type="PRINTS" id="PR00992">
    <property type="entry name" value="ALARACEMASE"/>
</dbReference>
<reference evidence="5" key="1">
    <citation type="submission" date="2016-10" db="EMBL/GenBank/DDBJ databases">
        <authorList>
            <person name="de Groot N.N."/>
        </authorList>
    </citation>
    <scope>NUCLEOTIDE SEQUENCE</scope>
</reference>
<evidence type="ECO:0000313" key="5">
    <source>
        <dbReference type="EMBL" id="SFZ97932.1"/>
    </source>
</evidence>
<dbReference type="EMBL" id="FPKX01000031">
    <property type="protein sequence ID" value="SFZ97932.1"/>
    <property type="molecule type" value="Genomic_DNA"/>
</dbReference>
<dbReference type="CDD" id="cd00430">
    <property type="entry name" value="PLPDE_III_AR"/>
    <property type="match status" value="1"/>
</dbReference>
<accession>A0A1W1ED31</accession>
<dbReference type="Gene3D" id="2.40.37.10">
    <property type="entry name" value="Lyase, Ornithine Decarboxylase, Chain A, domain 1"/>
    <property type="match status" value="1"/>
</dbReference>
<gene>
    <name evidence="5" type="ORF">MNB_SV-5-782</name>
</gene>
<dbReference type="Pfam" id="PF00842">
    <property type="entry name" value="Ala_racemase_C"/>
    <property type="match status" value="1"/>
</dbReference>
<dbReference type="GO" id="GO:0005829">
    <property type="term" value="C:cytosol"/>
    <property type="evidence" value="ECO:0007669"/>
    <property type="project" value="TreeGrafter"/>
</dbReference>